<protein>
    <submittedName>
        <fullName evidence="3">DUF4335 domain-containing protein</fullName>
    </submittedName>
</protein>
<gene>
    <name evidence="3" type="ORF">V2H45_09915</name>
</gene>
<proteinExistence type="predicted"/>
<keyword evidence="4" id="KW-1185">Reference proteome</keyword>
<dbReference type="Proteomes" id="UP001333818">
    <property type="component" value="Unassembled WGS sequence"/>
</dbReference>
<keyword evidence="2" id="KW-0812">Transmembrane</keyword>
<evidence type="ECO:0000313" key="4">
    <source>
        <dbReference type="Proteomes" id="UP001333818"/>
    </source>
</evidence>
<feature type="region of interest" description="Disordered" evidence="1">
    <location>
        <begin position="182"/>
        <end position="202"/>
    </location>
</feature>
<organism evidence="3 4">
    <name type="scientific">Tumidithrix elongata BACA0141</name>
    <dbReference type="NCBI Taxonomy" id="2716417"/>
    <lineage>
        <taxon>Bacteria</taxon>
        <taxon>Bacillati</taxon>
        <taxon>Cyanobacteriota</taxon>
        <taxon>Cyanophyceae</taxon>
        <taxon>Pseudanabaenales</taxon>
        <taxon>Pseudanabaenaceae</taxon>
        <taxon>Tumidithrix</taxon>
        <taxon>Tumidithrix elongata</taxon>
    </lineage>
</organism>
<dbReference type="AlphaFoldDB" id="A0AAW9Q2D4"/>
<dbReference type="InterPro" id="IPR025569">
    <property type="entry name" value="DUF4335"/>
</dbReference>
<dbReference type="EMBL" id="JAZBJZ010000031">
    <property type="protein sequence ID" value="MEE3717061.1"/>
    <property type="molecule type" value="Genomic_DNA"/>
</dbReference>
<sequence>MIVQRTYNLPNCTLLIEGIGSGGEGVVSMMTNFEFRFPHCQERIVGGRDLMNALMISVNLYTQALQSGDLVSLSNDKIKIAPEGKFLHKLQLPASEATALNAQPFQIQLNTVQLFDLVEGIDQLCFDKQVVPDLTLSLDTEAYRAKPQPAAKLFPAFAGVASLAIAATVLYFVPVPTPAPKPERVVPAQTTPLSTPLPPKPF</sequence>
<evidence type="ECO:0000256" key="1">
    <source>
        <dbReference type="SAM" id="MobiDB-lite"/>
    </source>
</evidence>
<evidence type="ECO:0000256" key="2">
    <source>
        <dbReference type="SAM" id="Phobius"/>
    </source>
</evidence>
<evidence type="ECO:0000313" key="3">
    <source>
        <dbReference type="EMBL" id="MEE3717061.1"/>
    </source>
</evidence>
<keyword evidence="2" id="KW-1133">Transmembrane helix</keyword>
<feature type="transmembrane region" description="Helical" evidence="2">
    <location>
        <begin position="153"/>
        <end position="173"/>
    </location>
</feature>
<reference evidence="3" key="1">
    <citation type="submission" date="2024-01" db="EMBL/GenBank/DDBJ databases">
        <title>Bank of Algae and Cyanobacteria of the Azores (BACA) strain genomes.</title>
        <authorList>
            <person name="Luz R."/>
            <person name="Cordeiro R."/>
            <person name="Fonseca A."/>
            <person name="Goncalves V."/>
        </authorList>
    </citation>
    <scope>NUCLEOTIDE SEQUENCE</scope>
    <source>
        <strain evidence="3">BACA0141</strain>
    </source>
</reference>
<keyword evidence="2" id="KW-0472">Membrane</keyword>
<dbReference type="Pfam" id="PF14233">
    <property type="entry name" value="DUF4335"/>
    <property type="match status" value="1"/>
</dbReference>
<comment type="caution">
    <text evidence="3">The sequence shown here is derived from an EMBL/GenBank/DDBJ whole genome shotgun (WGS) entry which is preliminary data.</text>
</comment>
<accession>A0AAW9Q2D4</accession>
<dbReference type="RefSeq" id="WP_330483490.1">
    <property type="nucleotide sequence ID" value="NZ_JAZBJZ010000031.1"/>
</dbReference>
<name>A0AAW9Q2D4_9CYAN</name>